<evidence type="ECO:0000313" key="2">
    <source>
        <dbReference type="EMBL" id="AKA34744.1"/>
    </source>
</evidence>
<accession>A0A0D5YS51</accession>
<evidence type="ECO:0000313" key="3">
    <source>
        <dbReference type="Proteomes" id="UP000032726"/>
    </source>
</evidence>
<proteinExistence type="predicted"/>
<sequence length="96" mass="10966">MEVISDVKTINLVDGTFTPSEAHDVIQALIDQKINFHKFQRLSWCEGDINADTQYPDGRIAELIEEKKKAKELIAELRKEGKKLRIDGILKISVEE</sequence>
<dbReference type="KEGG" id="mlt:VC82_1100"/>
<dbReference type="HOGENOM" id="CLU_176267_0_0_10"/>
<protein>
    <submittedName>
        <fullName evidence="2">Uncharacterized protein</fullName>
    </submittedName>
</protein>
<name>A0A0D5YS51_9FLAO</name>
<feature type="coiled-coil region" evidence="1">
    <location>
        <begin position="60"/>
        <end position="87"/>
    </location>
</feature>
<dbReference type="RefSeq" id="WP_045801467.1">
    <property type="nucleotide sequence ID" value="NZ_CP011071.1"/>
</dbReference>
<dbReference type="Proteomes" id="UP000032726">
    <property type="component" value="Chromosome"/>
</dbReference>
<dbReference type="OrthoDB" id="1144758at2"/>
<dbReference type="STRING" id="516051.VC82_1100"/>
<reference evidence="2 3" key="1">
    <citation type="submission" date="2015-03" db="EMBL/GenBank/DDBJ databases">
        <title>Complete genome sequence of Muricauda lutaonensis CC-HSB-11T, isolated from a coastal hot spring.</title>
        <authorList>
            <person name="Kim K.M."/>
        </authorList>
    </citation>
    <scope>NUCLEOTIDE SEQUENCE [LARGE SCALE GENOMIC DNA]</scope>
    <source>
        <strain evidence="2 3">CC-HSB-11</strain>
    </source>
</reference>
<evidence type="ECO:0000256" key="1">
    <source>
        <dbReference type="SAM" id="Coils"/>
    </source>
</evidence>
<organism evidence="2 3">
    <name type="scientific">Flagellimonas lutaonensis</name>
    <dbReference type="NCBI Taxonomy" id="516051"/>
    <lineage>
        <taxon>Bacteria</taxon>
        <taxon>Pseudomonadati</taxon>
        <taxon>Bacteroidota</taxon>
        <taxon>Flavobacteriia</taxon>
        <taxon>Flavobacteriales</taxon>
        <taxon>Flavobacteriaceae</taxon>
        <taxon>Flagellimonas</taxon>
    </lineage>
</organism>
<keyword evidence="3" id="KW-1185">Reference proteome</keyword>
<keyword evidence="1" id="KW-0175">Coiled coil</keyword>
<gene>
    <name evidence="2" type="ORF">VC82_1100</name>
</gene>
<dbReference type="AlphaFoldDB" id="A0A0D5YS51"/>
<dbReference type="EMBL" id="CP011071">
    <property type="protein sequence ID" value="AKA34744.1"/>
    <property type="molecule type" value="Genomic_DNA"/>
</dbReference>